<evidence type="ECO:0000313" key="1">
    <source>
        <dbReference type="EMBL" id="KAI4354732.1"/>
    </source>
</evidence>
<dbReference type="Proteomes" id="UP000828941">
    <property type="component" value="Chromosome 2"/>
</dbReference>
<comment type="caution">
    <text evidence="1">The sequence shown here is derived from an EMBL/GenBank/DDBJ whole genome shotgun (WGS) entry which is preliminary data.</text>
</comment>
<name>A0ACB9Q146_BAUVA</name>
<reference evidence="1 2" key="1">
    <citation type="journal article" date="2022" name="DNA Res.">
        <title>Chromosomal-level genome assembly of the orchid tree Bauhinia variegata (Leguminosae; Cercidoideae) supports the allotetraploid origin hypothesis of Bauhinia.</title>
        <authorList>
            <person name="Zhong Y."/>
            <person name="Chen Y."/>
            <person name="Zheng D."/>
            <person name="Pang J."/>
            <person name="Liu Y."/>
            <person name="Luo S."/>
            <person name="Meng S."/>
            <person name="Qian L."/>
            <person name="Wei D."/>
            <person name="Dai S."/>
            <person name="Zhou R."/>
        </authorList>
    </citation>
    <scope>NUCLEOTIDE SEQUENCE [LARGE SCALE GENOMIC DNA]</scope>
    <source>
        <strain evidence="1">BV-YZ2020</strain>
    </source>
</reference>
<keyword evidence="2" id="KW-1185">Reference proteome</keyword>
<dbReference type="EMBL" id="CM039427">
    <property type="protein sequence ID" value="KAI4354732.1"/>
    <property type="molecule type" value="Genomic_DNA"/>
</dbReference>
<accession>A0ACB9Q146</accession>
<gene>
    <name evidence="1" type="ORF">L6164_003578</name>
</gene>
<organism evidence="1 2">
    <name type="scientific">Bauhinia variegata</name>
    <name type="common">Purple orchid tree</name>
    <name type="synonym">Phanera variegata</name>
    <dbReference type="NCBI Taxonomy" id="167791"/>
    <lineage>
        <taxon>Eukaryota</taxon>
        <taxon>Viridiplantae</taxon>
        <taxon>Streptophyta</taxon>
        <taxon>Embryophyta</taxon>
        <taxon>Tracheophyta</taxon>
        <taxon>Spermatophyta</taxon>
        <taxon>Magnoliopsida</taxon>
        <taxon>eudicotyledons</taxon>
        <taxon>Gunneridae</taxon>
        <taxon>Pentapetalae</taxon>
        <taxon>rosids</taxon>
        <taxon>fabids</taxon>
        <taxon>Fabales</taxon>
        <taxon>Fabaceae</taxon>
        <taxon>Cercidoideae</taxon>
        <taxon>Cercideae</taxon>
        <taxon>Bauhiniinae</taxon>
        <taxon>Bauhinia</taxon>
    </lineage>
</organism>
<sequence>MASAKDRVIEIPHHEELEPALWWPECCIYKVPEKLWKGNPEAYTPQLISIGPLHHNRRKLKPMEKQKELYNRYFQTRLCNTHQEAFTKYKNFIESKENEIRRCYSKKCQHFSKQKFVEMILLDSVFIMELFLRNQIILDEKDHLNQTEQEKDLLNQIKNDLLFSKLWIQGDIIGDLLLLENQLPMFVLVELYNNAVPDFDKKMHVSFHKLACNYFETRNQSFHRDHISEKRLQMYEKSKHFVDLIRYRCLPYNQDYFKQGETNPGDLKTARKLNEAGITFEKIHHGPLLAVEFQKKKFLNMCPCLSTIPRMNIFKSRLRIPQLIVDDGTENLLRNLVALEQCHYPDEAYVCNYVVLMDYLIDTKEDVDFLVEMQVIVKKVGSNKEVANMFNSLCKEVHISSSGYEEIIEKLNGHYAMPWNHNMAKLKSVYFCDLWRGSATVVGIAVFLFSLIDIVQSLMGQK</sequence>
<evidence type="ECO:0000313" key="2">
    <source>
        <dbReference type="Proteomes" id="UP000828941"/>
    </source>
</evidence>
<proteinExistence type="predicted"/>
<protein>
    <submittedName>
        <fullName evidence="1">Uncharacterized protein</fullName>
    </submittedName>
</protein>